<evidence type="ECO:0000256" key="1">
    <source>
        <dbReference type="ARBA" id="ARBA00023239"/>
    </source>
</evidence>
<dbReference type="CDD" id="cd01292">
    <property type="entry name" value="metallo-dependent_hydrolases"/>
    <property type="match status" value="1"/>
</dbReference>
<dbReference type="PANTHER" id="PTHR21240">
    <property type="entry name" value="2-AMINO-3-CARBOXYLMUCONATE-6-SEMIALDEHYDE DECARBOXYLASE"/>
    <property type="match status" value="1"/>
</dbReference>
<protein>
    <submittedName>
        <fullName evidence="3">Amidohydrolase</fullName>
    </submittedName>
</protein>
<organism evidence="3 4">
    <name type="scientific">Desulfoferula mesophila</name>
    <dbReference type="NCBI Taxonomy" id="3058419"/>
    <lineage>
        <taxon>Bacteria</taxon>
        <taxon>Pseudomonadati</taxon>
        <taxon>Thermodesulfobacteriota</taxon>
        <taxon>Desulfarculia</taxon>
        <taxon>Desulfarculales</taxon>
        <taxon>Desulfarculaceae</taxon>
        <taxon>Desulfoferula</taxon>
    </lineage>
</organism>
<keyword evidence="1" id="KW-0456">Lyase</keyword>
<proteinExistence type="predicted"/>
<evidence type="ECO:0000313" key="4">
    <source>
        <dbReference type="Proteomes" id="UP001366166"/>
    </source>
</evidence>
<dbReference type="InterPro" id="IPR032465">
    <property type="entry name" value="ACMSD"/>
</dbReference>
<dbReference type="GO" id="GO:0016787">
    <property type="term" value="F:hydrolase activity"/>
    <property type="evidence" value="ECO:0007669"/>
    <property type="project" value="InterPro"/>
</dbReference>
<dbReference type="Proteomes" id="UP001366166">
    <property type="component" value="Chromosome"/>
</dbReference>
<dbReference type="KEGG" id="dmp:FAK_28310"/>
<sequence length="284" mass="31732">MLIDAHTHAFLPQDLEVLGERLAMLDEDLPDASPHKWRVHGGGSVEALLEAMARAGAERCVLLPVTGSRGRVGELNRWVAQVAQEHPQIIPFGTLHPLAEPRRQLGDLLELGLKGVKLHPFIQRINLEQLEAVQLFDLLAAERLPVLLDTIHLEGLVRAKPHLEQVVNFFGFSGCEPRQIAALAHAHPGLRLIAAHGGSLYGWEELDPLYGLDNVYFDISYLHGLVEPRRLVEIIRRKGPDRVLYGTDSPWRDAAAFREWFEDLPLTTWEREQVAAGTALELLG</sequence>
<evidence type="ECO:0000313" key="3">
    <source>
        <dbReference type="EMBL" id="BEQ15765.1"/>
    </source>
</evidence>
<keyword evidence="4" id="KW-1185">Reference proteome</keyword>
<dbReference type="PANTHER" id="PTHR21240:SF28">
    <property type="entry name" value="ISO-OROTATE DECARBOXYLASE (EUROFUNG)"/>
    <property type="match status" value="1"/>
</dbReference>
<gene>
    <name evidence="3" type="ORF">FAK_28310</name>
</gene>
<evidence type="ECO:0000259" key="2">
    <source>
        <dbReference type="Pfam" id="PF04909"/>
    </source>
</evidence>
<reference evidence="4" key="1">
    <citation type="journal article" date="2023" name="Arch. Microbiol.">
        <title>Desulfoferula mesophilus gen. nov. sp. nov., a mesophilic sulfate-reducing bacterium isolated from a brackish lake sediment.</title>
        <authorList>
            <person name="Watanabe T."/>
            <person name="Yabe T."/>
            <person name="Tsuji J.M."/>
            <person name="Fukui M."/>
        </authorList>
    </citation>
    <scope>NUCLEOTIDE SEQUENCE [LARGE SCALE GENOMIC DNA]</scope>
    <source>
        <strain evidence="4">12FAK</strain>
    </source>
</reference>
<feature type="domain" description="Amidohydrolase-related" evidence="2">
    <location>
        <begin position="3"/>
        <end position="284"/>
    </location>
</feature>
<dbReference type="EMBL" id="AP028679">
    <property type="protein sequence ID" value="BEQ15765.1"/>
    <property type="molecule type" value="Genomic_DNA"/>
</dbReference>
<dbReference type="InterPro" id="IPR032466">
    <property type="entry name" value="Metal_Hydrolase"/>
</dbReference>
<dbReference type="AlphaFoldDB" id="A0AAU9EG34"/>
<dbReference type="GO" id="GO:0016831">
    <property type="term" value="F:carboxy-lyase activity"/>
    <property type="evidence" value="ECO:0007669"/>
    <property type="project" value="InterPro"/>
</dbReference>
<dbReference type="InterPro" id="IPR006680">
    <property type="entry name" value="Amidohydro-rel"/>
</dbReference>
<dbReference type="Pfam" id="PF04909">
    <property type="entry name" value="Amidohydro_2"/>
    <property type="match status" value="1"/>
</dbReference>
<dbReference type="SUPFAM" id="SSF51556">
    <property type="entry name" value="Metallo-dependent hydrolases"/>
    <property type="match status" value="1"/>
</dbReference>
<dbReference type="GO" id="GO:0005737">
    <property type="term" value="C:cytoplasm"/>
    <property type="evidence" value="ECO:0007669"/>
    <property type="project" value="TreeGrafter"/>
</dbReference>
<dbReference type="Gene3D" id="3.20.20.140">
    <property type="entry name" value="Metal-dependent hydrolases"/>
    <property type="match status" value="1"/>
</dbReference>
<dbReference type="RefSeq" id="WP_338600665.1">
    <property type="nucleotide sequence ID" value="NZ_AP028679.1"/>
</dbReference>
<dbReference type="GO" id="GO:0019748">
    <property type="term" value="P:secondary metabolic process"/>
    <property type="evidence" value="ECO:0007669"/>
    <property type="project" value="TreeGrafter"/>
</dbReference>
<accession>A0AAU9EG34</accession>
<name>A0AAU9EG34_9BACT</name>